<keyword evidence="2" id="KW-1185">Reference proteome</keyword>
<sequence length="96" mass="10281">MDTEIEEPRFLVEELPELIGLQVYAMFCAGWPLRTRMRAAGGRTCLEVRACSSVGGVADALVRLVHDGRWGVDETSTGLVSPAGVVSVRGGARAHL</sequence>
<name>A0ABQ0YJ39_9NOCA</name>
<organism evidence="1 2">
    <name type="scientific">Rhodococcus aetherivorans</name>
    <dbReference type="NCBI Taxonomy" id="191292"/>
    <lineage>
        <taxon>Bacteria</taxon>
        <taxon>Bacillati</taxon>
        <taxon>Actinomycetota</taxon>
        <taxon>Actinomycetes</taxon>
        <taxon>Mycobacteriales</taxon>
        <taxon>Nocardiaceae</taxon>
        <taxon>Rhodococcus</taxon>
    </lineage>
</organism>
<evidence type="ECO:0000313" key="2">
    <source>
        <dbReference type="Proteomes" id="UP000325466"/>
    </source>
</evidence>
<gene>
    <name evidence="1" type="ORF">RAJCM14343_1755</name>
</gene>
<evidence type="ECO:0000313" key="1">
    <source>
        <dbReference type="EMBL" id="GES36503.1"/>
    </source>
</evidence>
<proteinExistence type="predicted"/>
<protein>
    <submittedName>
        <fullName evidence="1">Uncharacterized protein</fullName>
    </submittedName>
</protein>
<dbReference type="EMBL" id="BLAH01000068">
    <property type="protein sequence ID" value="GES36503.1"/>
    <property type="molecule type" value="Genomic_DNA"/>
</dbReference>
<accession>A0ABQ0YJ39</accession>
<dbReference type="Proteomes" id="UP000325466">
    <property type="component" value="Unassembled WGS sequence"/>
</dbReference>
<comment type="caution">
    <text evidence="1">The sequence shown here is derived from an EMBL/GenBank/DDBJ whole genome shotgun (WGS) entry which is preliminary data.</text>
</comment>
<reference evidence="1 2" key="1">
    <citation type="journal article" date="2018" name="Biodegradation">
        <title>1,4-Dioxane degradation characteristics of Rhodococcus aetherivorans JCM 14343.</title>
        <authorList>
            <person name="Inoue D."/>
            <person name="Tsunoda T."/>
            <person name="Yamamoto N."/>
            <person name="Ike M."/>
            <person name="Sei K."/>
        </authorList>
    </citation>
    <scope>NUCLEOTIDE SEQUENCE [LARGE SCALE GENOMIC DNA]</scope>
    <source>
        <strain evidence="1 2">JCM 14343</strain>
    </source>
</reference>